<protein>
    <submittedName>
        <fullName evidence="2">Uncharacterized protein</fullName>
    </submittedName>
</protein>
<dbReference type="EMBL" id="AMYB01000005">
    <property type="protein sequence ID" value="OAD02105.1"/>
    <property type="molecule type" value="Genomic_DNA"/>
</dbReference>
<dbReference type="Proteomes" id="UP000077051">
    <property type="component" value="Unassembled WGS sequence"/>
</dbReference>
<feature type="transmembrane region" description="Helical" evidence="1">
    <location>
        <begin position="12"/>
        <end position="31"/>
    </location>
</feature>
<keyword evidence="3" id="KW-1185">Reference proteome</keyword>
<comment type="caution">
    <text evidence="2">The sequence shown here is derived from an EMBL/GenBank/DDBJ whole genome shotgun (WGS) entry which is preliminary data.</text>
</comment>
<name>A0A168K8A8_MUCCL</name>
<organism evidence="2 3">
    <name type="scientific">Mucor lusitanicus CBS 277.49</name>
    <dbReference type="NCBI Taxonomy" id="747725"/>
    <lineage>
        <taxon>Eukaryota</taxon>
        <taxon>Fungi</taxon>
        <taxon>Fungi incertae sedis</taxon>
        <taxon>Mucoromycota</taxon>
        <taxon>Mucoromycotina</taxon>
        <taxon>Mucoromycetes</taxon>
        <taxon>Mucorales</taxon>
        <taxon>Mucorineae</taxon>
        <taxon>Mucoraceae</taxon>
        <taxon>Mucor</taxon>
    </lineage>
</organism>
<keyword evidence="1" id="KW-0472">Membrane</keyword>
<gene>
    <name evidence="2" type="ORF">MUCCIDRAFT_164044</name>
</gene>
<evidence type="ECO:0000313" key="3">
    <source>
        <dbReference type="Proteomes" id="UP000077051"/>
    </source>
</evidence>
<keyword evidence="1" id="KW-1133">Transmembrane helix</keyword>
<proteinExistence type="predicted"/>
<dbReference type="AlphaFoldDB" id="A0A168K8A8"/>
<evidence type="ECO:0000313" key="2">
    <source>
        <dbReference type="EMBL" id="OAD02105.1"/>
    </source>
</evidence>
<evidence type="ECO:0000256" key="1">
    <source>
        <dbReference type="SAM" id="Phobius"/>
    </source>
</evidence>
<dbReference type="VEuPathDB" id="FungiDB:MUCCIDRAFT_164044"/>
<sequence>MTIVSDPHVNQFFSFFYLSFNIMFGNILTVTKTLFQQFELKSSANVFDPYQTDQFYEELNQDVYAGSNFDLCLSDEEDMVLVDKMADEKDASYVPDYCIGQPAVNRMQMMVATAAKGIIKKVSTGATSAYSTVHSRKKKLKKKAVDEELPVMRGYGVDFCPLFERPFDSNFCVDLSDRKNRCNGNAPLKDKYINISMKIFSSIETENDAWELV</sequence>
<dbReference type="OrthoDB" id="2235847at2759"/>
<accession>A0A168K8A8</accession>
<reference evidence="2 3" key="1">
    <citation type="submission" date="2015-06" db="EMBL/GenBank/DDBJ databases">
        <title>Expansion of signal transduction pathways in fungi by whole-genome duplication.</title>
        <authorList>
            <consortium name="DOE Joint Genome Institute"/>
            <person name="Corrochano L.M."/>
            <person name="Kuo A."/>
            <person name="Marcet-Houben M."/>
            <person name="Polaino S."/>
            <person name="Salamov A."/>
            <person name="Villalobos J.M."/>
            <person name="Alvarez M.I."/>
            <person name="Avalos J."/>
            <person name="Benito E.P."/>
            <person name="Benoit I."/>
            <person name="Burger G."/>
            <person name="Camino L.P."/>
            <person name="Canovas D."/>
            <person name="Cerda-Olmedo E."/>
            <person name="Cheng J.-F."/>
            <person name="Dominguez A."/>
            <person name="Elias M."/>
            <person name="Eslava A.P."/>
            <person name="Glaser F."/>
            <person name="Grimwood J."/>
            <person name="Gutierrez G."/>
            <person name="Heitman J."/>
            <person name="Henrissat B."/>
            <person name="Iturriaga E.A."/>
            <person name="Lang B.F."/>
            <person name="Lavin J.L."/>
            <person name="Lee S."/>
            <person name="Li W."/>
            <person name="Lindquist E."/>
            <person name="Lopez-Garcia S."/>
            <person name="Luque E.M."/>
            <person name="Marcos A.T."/>
            <person name="Martin J."/>
            <person name="Mccluskey K."/>
            <person name="Medina H.R."/>
            <person name="Miralles-Duran A."/>
            <person name="Miyazaki A."/>
            <person name="Munoz-Torres E."/>
            <person name="Oguiza J.A."/>
            <person name="Ohm R."/>
            <person name="Olmedo M."/>
            <person name="Orejas M."/>
            <person name="Ortiz-Castellanos L."/>
            <person name="Pisabarro A.G."/>
            <person name="Rodriguez-Romero J."/>
            <person name="Ruiz-Herrera J."/>
            <person name="Ruiz-Vazquez R."/>
            <person name="Sanz C."/>
            <person name="Schackwitz W."/>
            <person name="Schmutz J."/>
            <person name="Shahriari M."/>
            <person name="Shelest E."/>
            <person name="Silva-Franco F."/>
            <person name="Soanes D."/>
            <person name="Syed K."/>
            <person name="Tagua V.G."/>
            <person name="Talbot N.J."/>
            <person name="Thon M."/>
            <person name="De Vries R.P."/>
            <person name="Wiebenga A."/>
            <person name="Yadav J.S."/>
            <person name="Braun E.L."/>
            <person name="Baker S."/>
            <person name="Garre V."/>
            <person name="Horwitz B."/>
            <person name="Torres-Martinez S."/>
            <person name="Idnurm A."/>
            <person name="Herrera-Estrella A."/>
            <person name="Gabaldon T."/>
            <person name="Grigoriev I.V."/>
        </authorList>
    </citation>
    <scope>NUCLEOTIDE SEQUENCE [LARGE SCALE GENOMIC DNA]</scope>
    <source>
        <strain evidence="2 3">CBS 277.49</strain>
    </source>
</reference>
<keyword evidence="1" id="KW-0812">Transmembrane</keyword>